<organism evidence="2">
    <name type="scientific">marine sediment metagenome</name>
    <dbReference type="NCBI Taxonomy" id="412755"/>
    <lineage>
        <taxon>unclassified sequences</taxon>
        <taxon>metagenomes</taxon>
        <taxon>ecological metagenomes</taxon>
    </lineage>
</organism>
<sequence>MSEEQLREAVKRTTEETKQPQEAQPPETSWSVPPSTLLPRIELPETDFEPLQPLEPADLGEAIAQSFAPQTPEYGEILLPDVEEGVRIPMNRPAAPLMGNVCPHGLPGNCIWCDLYPCDYMLKRTLRFLITMVEYGEGRNKP</sequence>
<name>X1PI41_9ZZZZ</name>
<dbReference type="AlphaFoldDB" id="X1PI41"/>
<proteinExistence type="predicted"/>
<evidence type="ECO:0000313" key="2">
    <source>
        <dbReference type="EMBL" id="GAI30534.1"/>
    </source>
</evidence>
<dbReference type="EMBL" id="BARV01018081">
    <property type="protein sequence ID" value="GAI30534.1"/>
    <property type="molecule type" value="Genomic_DNA"/>
</dbReference>
<accession>X1PI41</accession>
<comment type="caution">
    <text evidence="2">The sequence shown here is derived from an EMBL/GenBank/DDBJ whole genome shotgun (WGS) entry which is preliminary data.</text>
</comment>
<evidence type="ECO:0000256" key="1">
    <source>
        <dbReference type="SAM" id="MobiDB-lite"/>
    </source>
</evidence>
<protein>
    <submittedName>
        <fullName evidence="2">Uncharacterized protein</fullName>
    </submittedName>
</protein>
<feature type="compositionally biased region" description="Polar residues" evidence="1">
    <location>
        <begin position="20"/>
        <end position="34"/>
    </location>
</feature>
<reference evidence="2" key="1">
    <citation type="journal article" date="2014" name="Front. Microbiol.">
        <title>High frequency of phylogenetically diverse reductive dehalogenase-homologous genes in deep subseafloor sedimentary metagenomes.</title>
        <authorList>
            <person name="Kawai M."/>
            <person name="Futagami T."/>
            <person name="Toyoda A."/>
            <person name="Takaki Y."/>
            <person name="Nishi S."/>
            <person name="Hori S."/>
            <person name="Arai W."/>
            <person name="Tsubouchi T."/>
            <person name="Morono Y."/>
            <person name="Uchiyama I."/>
            <person name="Ito T."/>
            <person name="Fujiyama A."/>
            <person name="Inagaki F."/>
            <person name="Takami H."/>
        </authorList>
    </citation>
    <scope>NUCLEOTIDE SEQUENCE</scope>
    <source>
        <strain evidence="2">Expedition CK06-06</strain>
    </source>
</reference>
<feature type="region of interest" description="Disordered" evidence="1">
    <location>
        <begin position="1"/>
        <end position="36"/>
    </location>
</feature>
<gene>
    <name evidence="2" type="ORF">S06H3_30663</name>
</gene>
<feature type="compositionally biased region" description="Basic and acidic residues" evidence="1">
    <location>
        <begin position="1"/>
        <end position="19"/>
    </location>
</feature>